<name>A0A0V1IGL1_TRIPS</name>
<accession>A0A0V1IGL1</accession>
<comment type="caution">
    <text evidence="1">The sequence shown here is derived from an EMBL/GenBank/DDBJ whole genome shotgun (WGS) entry which is preliminary data.</text>
</comment>
<dbReference type="Proteomes" id="UP000054826">
    <property type="component" value="Unassembled WGS sequence"/>
</dbReference>
<protein>
    <submittedName>
        <fullName evidence="1">Uncharacterized protein</fullName>
    </submittedName>
</protein>
<gene>
    <name evidence="1" type="ORF">T4B_3041</name>
    <name evidence="2" type="ORF">T4C_7101</name>
</gene>
<dbReference type="EMBL" id="JYDV01000015">
    <property type="protein sequence ID" value="KRZ42279.1"/>
    <property type="molecule type" value="Genomic_DNA"/>
</dbReference>
<proteinExistence type="predicted"/>
<sequence length="89" mass="10176">MFIKVFRLYHQKLLTRVAVLNVSFSQAYKIGFHNVELMAMQWTMSDDKYGCDAIANGVALKSRSTLSSTWKNQQATNTATIEISMRLVR</sequence>
<evidence type="ECO:0000313" key="4">
    <source>
        <dbReference type="Proteomes" id="UP000054826"/>
    </source>
</evidence>
<dbReference type="AlphaFoldDB" id="A0A0V1IGL1"/>
<evidence type="ECO:0000313" key="1">
    <source>
        <dbReference type="EMBL" id="KRZ21900.1"/>
    </source>
</evidence>
<reference evidence="3 4" key="1">
    <citation type="submission" date="2015-01" db="EMBL/GenBank/DDBJ databases">
        <title>Evolution of Trichinella species and genotypes.</title>
        <authorList>
            <person name="Korhonen P.K."/>
            <person name="Edoardo P."/>
            <person name="Giuseppe L.R."/>
            <person name="Gasser R.B."/>
        </authorList>
    </citation>
    <scope>NUCLEOTIDE SEQUENCE [LARGE SCALE GENOMIC DNA]</scope>
    <source>
        <strain evidence="2">ISS176</strain>
        <strain evidence="1">ISS588</strain>
    </source>
</reference>
<organism evidence="1 3">
    <name type="scientific">Trichinella pseudospiralis</name>
    <name type="common">Parasitic roundworm</name>
    <dbReference type="NCBI Taxonomy" id="6337"/>
    <lineage>
        <taxon>Eukaryota</taxon>
        <taxon>Metazoa</taxon>
        <taxon>Ecdysozoa</taxon>
        <taxon>Nematoda</taxon>
        <taxon>Enoplea</taxon>
        <taxon>Dorylaimia</taxon>
        <taxon>Trichinellida</taxon>
        <taxon>Trichinellidae</taxon>
        <taxon>Trichinella</taxon>
    </lineage>
</organism>
<dbReference type="EMBL" id="JYDS01000190">
    <property type="protein sequence ID" value="KRZ21900.1"/>
    <property type="molecule type" value="Genomic_DNA"/>
</dbReference>
<evidence type="ECO:0000313" key="3">
    <source>
        <dbReference type="Proteomes" id="UP000054805"/>
    </source>
</evidence>
<dbReference type="Proteomes" id="UP000054805">
    <property type="component" value="Unassembled WGS sequence"/>
</dbReference>
<keyword evidence="3" id="KW-1185">Reference proteome</keyword>
<evidence type="ECO:0000313" key="2">
    <source>
        <dbReference type="EMBL" id="KRZ42279.1"/>
    </source>
</evidence>